<feature type="non-terminal residue" evidence="1">
    <location>
        <position position="1"/>
    </location>
</feature>
<keyword evidence="2" id="KW-1185">Reference proteome</keyword>
<accession>A0A2T0RBZ3</accession>
<proteinExistence type="predicted"/>
<comment type="caution">
    <text evidence="1">The sequence shown here is derived from an EMBL/GenBank/DDBJ whole genome shotgun (WGS) entry which is preliminary data.</text>
</comment>
<sequence length="49" mass="5238">AASPASYASTEAEHIPNLLASEPLADYAIALRQTLVQAVRAHGQHVNQR</sequence>
<reference evidence="1 2" key="1">
    <citation type="submission" date="2018-03" db="EMBL/GenBank/DDBJ databases">
        <title>Genomic Encyclopedia of Archaeal and Bacterial Type Strains, Phase II (KMG-II): from individual species to whole genera.</title>
        <authorList>
            <person name="Goeker M."/>
        </authorList>
    </citation>
    <scope>NUCLEOTIDE SEQUENCE [LARGE SCALE GENOMIC DNA]</scope>
    <source>
        <strain evidence="1 2">DSM 45348</strain>
    </source>
</reference>
<dbReference type="Proteomes" id="UP000239209">
    <property type="component" value="Unassembled WGS sequence"/>
</dbReference>
<evidence type="ECO:0000313" key="2">
    <source>
        <dbReference type="Proteomes" id="UP000239209"/>
    </source>
</evidence>
<evidence type="ECO:0000313" key="1">
    <source>
        <dbReference type="EMBL" id="PRY18685.1"/>
    </source>
</evidence>
<name>A0A2T0RBZ3_9ACTN</name>
<gene>
    <name evidence="1" type="ORF">CLV70_14617</name>
</gene>
<organism evidence="1 2">
    <name type="scientific">Pseudosporangium ferrugineum</name>
    <dbReference type="NCBI Taxonomy" id="439699"/>
    <lineage>
        <taxon>Bacteria</taxon>
        <taxon>Bacillati</taxon>
        <taxon>Actinomycetota</taxon>
        <taxon>Actinomycetes</taxon>
        <taxon>Micromonosporales</taxon>
        <taxon>Micromonosporaceae</taxon>
        <taxon>Pseudosporangium</taxon>
    </lineage>
</organism>
<protein>
    <submittedName>
        <fullName evidence="1">Uncharacterized protein</fullName>
    </submittedName>
</protein>
<dbReference type="EMBL" id="PVZG01000046">
    <property type="protein sequence ID" value="PRY18685.1"/>
    <property type="molecule type" value="Genomic_DNA"/>
</dbReference>
<dbReference type="AlphaFoldDB" id="A0A2T0RBZ3"/>